<sequence>MLAFVLIAVGVVAVTLFVNSRSDEDLIATALDRLATVRSFSGGLSIDTFVDPNRFMPDSGWSSLDLPLRISGPVEMAHDANGRLVGQAELKFFFAGASDEMLSAEVRLPGDDQNFVRFDGVPAEIESLVNASGLDGNWFSIGGQEMSALIPWPVTSAGSSDTVGTVRTERPSGWLSPVARLPDTVIDGRPVLHYDLSVDRDGLADFLFGLSESSGLRPSLDSGSDGIRSLVDGHDVVAEGYVDRQSGDFLLLKFGVFPGDGGNSMPVAVTVKFDRFNQQVTVDRPAEAQPLSAVLLGLMSGSTVPSDERQP</sequence>
<proteinExistence type="predicted"/>
<dbReference type="Proteomes" id="UP000230973">
    <property type="component" value="Unassembled WGS sequence"/>
</dbReference>
<reference evidence="2" key="1">
    <citation type="submission" date="2017-09" db="EMBL/GenBank/DDBJ databases">
        <title>Depth-based differentiation of microbial function through sediment-hosted aquifers and enrichment of novel symbionts in the deep terrestrial subsurface.</title>
        <authorList>
            <person name="Probst A.J."/>
            <person name="Ladd B."/>
            <person name="Jarett J.K."/>
            <person name="Geller-Mcgrath D.E."/>
            <person name="Sieber C.M.K."/>
            <person name="Emerson J.B."/>
            <person name="Anantharaman K."/>
            <person name="Thomas B.C."/>
            <person name="Malmstrom R."/>
            <person name="Stieglmeier M."/>
            <person name="Klingl A."/>
            <person name="Woyke T."/>
            <person name="Ryan C.M."/>
            <person name="Banfield J.F."/>
        </authorList>
    </citation>
    <scope>NUCLEOTIDE SEQUENCE [LARGE SCALE GENOMIC DNA]</scope>
</reference>
<evidence type="ECO:0000313" key="2">
    <source>
        <dbReference type="Proteomes" id="UP000230973"/>
    </source>
</evidence>
<gene>
    <name evidence="1" type="ORF">COY93_01075</name>
</gene>
<comment type="caution">
    <text evidence="1">The sequence shown here is derived from an EMBL/GenBank/DDBJ whole genome shotgun (WGS) entry which is preliminary data.</text>
</comment>
<protein>
    <submittedName>
        <fullName evidence="1">Uncharacterized protein</fullName>
    </submittedName>
</protein>
<dbReference type="EMBL" id="PFLC01000011">
    <property type="protein sequence ID" value="PIY63258.1"/>
    <property type="molecule type" value="Genomic_DNA"/>
</dbReference>
<accession>A0A2M7QAR9</accession>
<name>A0A2M7QAR9_9BACT</name>
<dbReference type="AlphaFoldDB" id="A0A2M7QAR9"/>
<organism evidence="1 2">
    <name type="scientific">Candidatus Uhrbacteria bacterium CG_4_10_14_0_8_um_filter_58_22</name>
    <dbReference type="NCBI Taxonomy" id="1975029"/>
    <lineage>
        <taxon>Bacteria</taxon>
        <taxon>Candidatus Uhriibacteriota</taxon>
    </lineage>
</organism>
<evidence type="ECO:0000313" key="1">
    <source>
        <dbReference type="EMBL" id="PIY63258.1"/>
    </source>
</evidence>